<evidence type="ECO:0000313" key="4">
    <source>
        <dbReference type="Proteomes" id="UP001314241"/>
    </source>
</evidence>
<dbReference type="EMBL" id="CAWVOH010000003">
    <property type="protein sequence ID" value="CAK8054778.1"/>
    <property type="molecule type" value="Genomic_DNA"/>
</dbReference>
<dbReference type="InterPro" id="IPR000836">
    <property type="entry name" value="PRTase_dom"/>
</dbReference>
<keyword evidence="3" id="KW-0808">Transferase</keyword>
<reference evidence="3 4" key="1">
    <citation type="submission" date="2024-01" db="EMBL/GenBank/DDBJ databases">
        <authorList>
            <person name="Botero Cardona J."/>
        </authorList>
    </citation>
    <scope>NUCLEOTIDE SEQUENCE [LARGE SCALE GENOMIC DNA]</scope>
    <source>
        <strain evidence="3 4">LMG 33000</strain>
    </source>
</reference>
<accession>A0ABP0ER38</accession>
<gene>
    <name evidence="3" type="ORF">R54876_GBNLAHCA_01359</name>
</gene>
<evidence type="ECO:0000313" key="3">
    <source>
        <dbReference type="EMBL" id="CAK8054778.1"/>
    </source>
</evidence>
<organism evidence="3 4">
    <name type="scientific">Eupransor demetentiae</name>
    <dbReference type="NCBI Taxonomy" id="3109584"/>
    <lineage>
        <taxon>Bacteria</taxon>
        <taxon>Bacillati</taxon>
        <taxon>Bacillota</taxon>
        <taxon>Bacilli</taxon>
        <taxon>Lactobacillales</taxon>
        <taxon>Lactobacillaceae</taxon>
        <taxon>Eupransor</taxon>
    </lineage>
</organism>
<comment type="similarity">
    <text evidence="1">Belongs to the ComF/GntX family.</text>
</comment>
<protein>
    <submittedName>
        <fullName evidence="3">Contains phosphoribosyltransferase domain (ComFC)</fullName>
    </submittedName>
</protein>
<name>A0ABP0ER38_9LACO</name>
<dbReference type="InterPro" id="IPR029057">
    <property type="entry name" value="PRTase-like"/>
</dbReference>
<dbReference type="PANTHER" id="PTHR47505:SF1">
    <property type="entry name" value="DNA UTILIZATION PROTEIN YHGH"/>
    <property type="match status" value="1"/>
</dbReference>
<sequence length="223" mass="25706">MKCLLCNQYQPAGQNIFQLLGILERSEFLCENCQASFEAIESGYCDGCGRAEPDQVICSDCQRWRAKGMKLLQHRALYRYQTGMQDYMQAYKFQGDYELRKVFQKQMKGFIRKQQYDLLLPIPIAEKTWKCRGFNQVEGMLEGQKYALLLAVAQAEKISQSLHNRQDRIKQAQPFLLKNPEQVAGKRILLVDDVYTTGRTLYHAADLCWQAGAKSVRSISLAR</sequence>
<evidence type="ECO:0000259" key="2">
    <source>
        <dbReference type="Pfam" id="PF00156"/>
    </source>
</evidence>
<dbReference type="PANTHER" id="PTHR47505">
    <property type="entry name" value="DNA UTILIZATION PROTEIN YHGH"/>
    <property type="match status" value="1"/>
</dbReference>
<dbReference type="CDD" id="cd06223">
    <property type="entry name" value="PRTases_typeI"/>
    <property type="match status" value="1"/>
</dbReference>
<dbReference type="InterPro" id="IPR051910">
    <property type="entry name" value="ComF/GntX_DNA_util-trans"/>
</dbReference>
<dbReference type="Pfam" id="PF00156">
    <property type="entry name" value="Pribosyltran"/>
    <property type="match status" value="1"/>
</dbReference>
<evidence type="ECO:0000256" key="1">
    <source>
        <dbReference type="ARBA" id="ARBA00008007"/>
    </source>
</evidence>
<feature type="domain" description="Phosphoribosyltransferase" evidence="2">
    <location>
        <begin position="166"/>
        <end position="222"/>
    </location>
</feature>
<dbReference type="SUPFAM" id="SSF53271">
    <property type="entry name" value="PRTase-like"/>
    <property type="match status" value="1"/>
</dbReference>
<comment type="caution">
    <text evidence="3">The sequence shown here is derived from an EMBL/GenBank/DDBJ whole genome shotgun (WGS) entry which is preliminary data.</text>
</comment>
<dbReference type="Proteomes" id="UP001314241">
    <property type="component" value="Unassembled WGS sequence"/>
</dbReference>
<dbReference type="RefSeq" id="WP_349642325.1">
    <property type="nucleotide sequence ID" value="NZ_CAWVOH010000003.1"/>
</dbReference>
<keyword evidence="3" id="KW-0328">Glycosyltransferase</keyword>
<keyword evidence="4" id="KW-1185">Reference proteome</keyword>
<dbReference type="Gene3D" id="3.40.50.2020">
    <property type="match status" value="1"/>
</dbReference>
<dbReference type="GO" id="GO:0016757">
    <property type="term" value="F:glycosyltransferase activity"/>
    <property type="evidence" value="ECO:0007669"/>
    <property type="project" value="UniProtKB-KW"/>
</dbReference>
<proteinExistence type="inferred from homology"/>